<evidence type="ECO:0000313" key="2">
    <source>
        <dbReference type="Proteomes" id="UP000054903"/>
    </source>
</evidence>
<dbReference type="EMBL" id="FCNX02000027">
    <property type="protein sequence ID" value="SAL02861.1"/>
    <property type="molecule type" value="Genomic_DNA"/>
</dbReference>
<name>A0A158E7J0_9BURK</name>
<protein>
    <submittedName>
        <fullName evidence="1">Uncharacterized protein</fullName>
    </submittedName>
</protein>
<dbReference type="AlphaFoldDB" id="A0A158E7J0"/>
<sequence length="137" mass="15629">MFLNKCVYQVELKLNSLFRETAPIDQSYVFDSKLYLFSNGKDGYGYESVSLDCAAPRKLCNDLRVVEAPPGKPRGRIDYRRKFQALALLNDGAPVMEVSRGVNLSVTTAYRYRRELQGLVALRPQNTNSLLRMLAFR</sequence>
<organism evidence="1 2">
    <name type="scientific">Caballeronia fortuita</name>
    <dbReference type="NCBI Taxonomy" id="1777138"/>
    <lineage>
        <taxon>Bacteria</taxon>
        <taxon>Pseudomonadati</taxon>
        <taxon>Pseudomonadota</taxon>
        <taxon>Betaproteobacteria</taxon>
        <taxon>Burkholderiales</taxon>
        <taxon>Burkholderiaceae</taxon>
        <taxon>Caballeronia</taxon>
    </lineage>
</organism>
<reference evidence="1" key="1">
    <citation type="submission" date="2016-01" db="EMBL/GenBank/DDBJ databases">
        <authorList>
            <person name="Peeters C."/>
        </authorList>
    </citation>
    <scope>NUCLEOTIDE SEQUENCE</scope>
    <source>
        <strain evidence="1">LMG 29320</strain>
    </source>
</reference>
<evidence type="ECO:0000313" key="1">
    <source>
        <dbReference type="EMBL" id="SAL02861.1"/>
    </source>
</evidence>
<keyword evidence="2" id="KW-1185">Reference proteome</keyword>
<proteinExistence type="predicted"/>
<comment type="caution">
    <text evidence="1">The sequence shown here is derived from an EMBL/GenBank/DDBJ whole genome shotgun (WGS) entry which is preliminary data.</text>
</comment>
<accession>A0A158E7J0</accession>
<gene>
    <name evidence="1" type="ORF">AWB77_06649</name>
</gene>
<dbReference type="Proteomes" id="UP000054903">
    <property type="component" value="Unassembled WGS sequence"/>
</dbReference>